<dbReference type="Proteomes" id="UP000236740">
    <property type="component" value="Unassembled WGS sequence"/>
</dbReference>
<dbReference type="GO" id="GO:0016491">
    <property type="term" value="F:oxidoreductase activity"/>
    <property type="evidence" value="ECO:0007669"/>
    <property type="project" value="InterPro"/>
</dbReference>
<keyword evidence="3" id="KW-0479">Metal-binding</keyword>
<evidence type="ECO:0000313" key="8">
    <source>
        <dbReference type="EMBL" id="QCC48772.1"/>
    </source>
</evidence>
<dbReference type="PANTHER" id="PTHR43273:SF3">
    <property type="entry name" value="ANAEROBIC SULFATASE-MATURATING ENZYME HOMOLOG ASLB-RELATED"/>
    <property type="match status" value="1"/>
</dbReference>
<accession>A0A1H6CKQ4</accession>
<dbReference type="InterPro" id="IPR023867">
    <property type="entry name" value="Sulphatase_maturase_rSAM"/>
</dbReference>
<proteinExistence type="inferred from homology"/>
<comment type="cofactor">
    <cofactor evidence="1">
        <name>[4Fe-4S] cluster</name>
        <dbReference type="ChEBI" id="CHEBI:49883"/>
    </cofactor>
</comment>
<keyword evidence="2" id="KW-0949">S-adenosyl-L-methionine</keyword>
<dbReference type="Gene3D" id="3.20.20.70">
    <property type="entry name" value="Aldolase class I"/>
    <property type="match status" value="1"/>
</dbReference>
<dbReference type="PANTHER" id="PTHR43273">
    <property type="entry name" value="ANAEROBIC SULFATASE-MATURATING ENZYME HOMOLOG ASLB-RELATED"/>
    <property type="match status" value="1"/>
</dbReference>
<dbReference type="SFLD" id="SFLDG01384">
    <property type="entry name" value="thioether_bond_formation_requi"/>
    <property type="match status" value="1"/>
</dbReference>
<dbReference type="NCBIfam" id="TIGR04085">
    <property type="entry name" value="rSAM_more_4Fe4S"/>
    <property type="match status" value="1"/>
</dbReference>
<sequence>MSLSLIVKCTRRCNLRCSYCHDWRDRGVSSLSFEHLVTLTEEAFDQADRVQFIWHGGEPLLLGKEWFEKALFVQDLVMEQDQAAVNQLQTNATLLDEEWVDFFEEHNFQLGVSVDGPPEMHDETRVDVQGRGTSDRVREGIELLKDSEVPFGLLMVVTEDVLQRDPVAIYEWFKSIDAPSVGFLSQRPDTEGLEEVREPSEMSAFLAKERYSEFMCGIFEEWWADDGAGPEVRELSALLKGLVDSSPGLCIYEGSCVGKYFGVNPNGDVYHCDRYIPDPEYKVGNIGDEDFTFLPDHILEIQQREAEKEAAAEESCEWYNVCHGGCPHDRNTNPLGWESRDSCCGMSTLLTRMDEKVEQALPE</sequence>
<evidence type="ECO:0000259" key="7">
    <source>
        <dbReference type="PROSITE" id="PS51918"/>
    </source>
</evidence>
<dbReference type="AlphaFoldDB" id="A0A1H6CKQ4"/>
<feature type="domain" description="Radical SAM core" evidence="7">
    <location>
        <begin position="1"/>
        <end position="225"/>
    </location>
</feature>
<dbReference type="OrthoDB" id="5620at2157"/>
<dbReference type="KEGG" id="hlm:DV707_14545"/>
<organism evidence="9 10">
    <name type="scientific">Halobellus limi</name>
    <dbReference type="NCBI Taxonomy" id="699433"/>
    <lineage>
        <taxon>Archaea</taxon>
        <taxon>Methanobacteriati</taxon>
        <taxon>Methanobacteriota</taxon>
        <taxon>Stenosarchaea group</taxon>
        <taxon>Halobacteria</taxon>
        <taxon>Halobacteriales</taxon>
        <taxon>Haloferacaceae</taxon>
        <taxon>Halobellus</taxon>
    </lineage>
</organism>
<dbReference type="GeneID" id="39859338"/>
<dbReference type="GO" id="GO:0046872">
    <property type="term" value="F:metal ion binding"/>
    <property type="evidence" value="ECO:0007669"/>
    <property type="project" value="UniProtKB-KW"/>
</dbReference>
<reference evidence="8 11" key="2">
    <citation type="journal article" date="2019" name="Nat. Commun.">
        <title>A new type of DNA phosphorothioation-based antiviral system in archaea.</title>
        <authorList>
            <person name="Xiong L."/>
            <person name="Liu S."/>
            <person name="Chen S."/>
            <person name="Xiao Y."/>
            <person name="Zhu B."/>
            <person name="Gao Y."/>
            <person name="Zhang Y."/>
            <person name="Chen B."/>
            <person name="Luo J."/>
            <person name="Deng Z."/>
            <person name="Chen X."/>
            <person name="Wang L."/>
            <person name="Chen S."/>
        </authorList>
    </citation>
    <scope>NUCLEOTIDE SEQUENCE [LARGE SCALE GENOMIC DNA]</scope>
    <source>
        <strain evidence="8 11">CGMCC 1.10331</strain>
    </source>
</reference>
<dbReference type="InterPro" id="IPR058240">
    <property type="entry name" value="rSAM_sf"/>
</dbReference>
<gene>
    <name evidence="8" type="ORF">DV707_14545</name>
    <name evidence="9" type="ORF">SAMN04488133_3510</name>
</gene>
<reference evidence="9 10" key="1">
    <citation type="submission" date="2016-10" db="EMBL/GenBank/DDBJ databases">
        <authorList>
            <person name="de Groot N.N."/>
        </authorList>
    </citation>
    <scope>NUCLEOTIDE SEQUENCE [LARGE SCALE GENOMIC DNA]</scope>
    <source>
        <strain evidence="9 10">CGMCC 1.10331</strain>
    </source>
</reference>
<keyword evidence="4" id="KW-0408">Iron</keyword>
<dbReference type="PROSITE" id="PS51918">
    <property type="entry name" value="RADICAL_SAM"/>
    <property type="match status" value="1"/>
</dbReference>
<evidence type="ECO:0000256" key="1">
    <source>
        <dbReference type="ARBA" id="ARBA00001966"/>
    </source>
</evidence>
<evidence type="ECO:0000256" key="3">
    <source>
        <dbReference type="ARBA" id="ARBA00022723"/>
    </source>
</evidence>
<dbReference type="EMBL" id="CP031311">
    <property type="protein sequence ID" value="QCC48772.1"/>
    <property type="molecule type" value="Genomic_DNA"/>
</dbReference>
<dbReference type="Pfam" id="PF04055">
    <property type="entry name" value="Radical_SAM"/>
    <property type="match status" value="1"/>
</dbReference>
<dbReference type="RefSeq" id="WP_103993056.1">
    <property type="nucleotide sequence ID" value="NZ_CP031311.1"/>
</dbReference>
<name>A0A1H6CKQ4_9EURY</name>
<dbReference type="SFLD" id="SFLDG01072">
    <property type="entry name" value="dehydrogenase_like"/>
    <property type="match status" value="1"/>
</dbReference>
<dbReference type="InterPro" id="IPR013785">
    <property type="entry name" value="Aldolase_TIM"/>
</dbReference>
<evidence type="ECO:0000256" key="5">
    <source>
        <dbReference type="ARBA" id="ARBA00023014"/>
    </source>
</evidence>
<dbReference type="CDD" id="cd01335">
    <property type="entry name" value="Radical_SAM"/>
    <property type="match status" value="1"/>
</dbReference>
<dbReference type="EMBL" id="FNVN01000008">
    <property type="protein sequence ID" value="SEG73550.1"/>
    <property type="molecule type" value="Genomic_DNA"/>
</dbReference>
<evidence type="ECO:0000256" key="2">
    <source>
        <dbReference type="ARBA" id="ARBA00022691"/>
    </source>
</evidence>
<dbReference type="Proteomes" id="UP000296733">
    <property type="component" value="Chromosome"/>
</dbReference>
<dbReference type="SFLD" id="SFLDS00029">
    <property type="entry name" value="Radical_SAM"/>
    <property type="match status" value="1"/>
</dbReference>
<keyword evidence="5" id="KW-0411">Iron-sulfur</keyword>
<dbReference type="SFLD" id="SFLDG01067">
    <property type="entry name" value="SPASM/twitch_domain_containing"/>
    <property type="match status" value="1"/>
</dbReference>
<dbReference type="GO" id="GO:0051536">
    <property type="term" value="F:iron-sulfur cluster binding"/>
    <property type="evidence" value="ECO:0007669"/>
    <property type="project" value="UniProtKB-KW"/>
</dbReference>
<keyword evidence="10" id="KW-1185">Reference proteome</keyword>
<dbReference type="InterPro" id="IPR007197">
    <property type="entry name" value="rSAM"/>
</dbReference>
<evidence type="ECO:0000313" key="11">
    <source>
        <dbReference type="Proteomes" id="UP000296733"/>
    </source>
</evidence>
<dbReference type="SFLD" id="SFLDG01386">
    <property type="entry name" value="main_SPASM_domain-containing"/>
    <property type="match status" value="1"/>
</dbReference>
<evidence type="ECO:0000313" key="9">
    <source>
        <dbReference type="EMBL" id="SEG73550.1"/>
    </source>
</evidence>
<dbReference type="InterPro" id="IPR023885">
    <property type="entry name" value="4Fe4S-binding_SPASM_dom"/>
</dbReference>
<protein>
    <submittedName>
        <fullName evidence="8">Radical SAM protein</fullName>
    </submittedName>
</protein>
<comment type="similarity">
    <text evidence="6">Belongs to the radical SAM superfamily. Anaerobic sulfatase-maturating enzyme family.</text>
</comment>
<dbReference type="SUPFAM" id="SSF102114">
    <property type="entry name" value="Radical SAM enzymes"/>
    <property type="match status" value="1"/>
</dbReference>
<evidence type="ECO:0000256" key="4">
    <source>
        <dbReference type="ARBA" id="ARBA00023004"/>
    </source>
</evidence>
<evidence type="ECO:0000313" key="10">
    <source>
        <dbReference type="Proteomes" id="UP000236740"/>
    </source>
</evidence>
<evidence type="ECO:0000256" key="6">
    <source>
        <dbReference type="ARBA" id="ARBA00023601"/>
    </source>
</evidence>